<reference evidence="2 3" key="2">
    <citation type="submission" date="2018-11" db="EMBL/GenBank/DDBJ databases">
        <authorList>
            <consortium name="Pathogen Informatics"/>
        </authorList>
    </citation>
    <scope>NUCLEOTIDE SEQUENCE [LARGE SCALE GENOMIC DNA]</scope>
</reference>
<proteinExistence type="predicted"/>
<name>A0A183IGE7_9BILA</name>
<organism evidence="4">
    <name type="scientific">Soboliphyme baturini</name>
    <dbReference type="NCBI Taxonomy" id="241478"/>
    <lineage>
        <taxon>Eukaryota</taxon>
        <taxon>Metazoa</taxon>
        <taxon>Ecdysozoa</taxon>
        <taxon>Nematoda</taxon>
        <taxon>Enoplea</taxon>
        <taxon>Dorylaimia</taxon>
        <taxon>Dioctophymatida</taxon>
        <taxon>Dioctophymatoidea</taxon>
        <taxon>Soboliphymatidae</taxon>
        <taxon>Soboliphyme</taxon>
    </lineage>
</organism>
<reference evidence="4" key="1">
    <citation type="submission" date="2016-06" db="UniProtKB">
        <authorList>
            <consortium name="WormBaseParasite"/>
        </authorList>
    </citation>
    <scope>IDENTIFICATION</scope>
</reference>
<dbReference type="EMBL" id="UZAM01007356">
    <property type="protein sequence ID" value="VDO98609.1"/>
    <property type="molecule type" value="Genomic_DNA"/>
</dbReference>
<feature type="region of interest" description="Disordered" evidence="1">
    <location>
        <begin position="26"/>
        <end position="48"/>
    </location>
</feature>
<dbReference type="WBParaSite" id="SBAD_0000282101-mRNA-1">
    <property type="protein sequence ID" value="SBAD_0000282101-mRNA-1"/>
    <property type="gene ID" value="SBAD_0000282101"/>
</dbReference>
<protein>
    <submittedName>
        <fullName evidence="2 4">Uncharacterized protein</fullName>
    </submittedName>
</protein>
<evidence type="ECO:0000313" key="3">
    <source>
        <dbReference type="Proteomes" id="UP000270296"/>
    </source>
</evidence>
<keyword evidence="3" id="KW-1185">Reference proteome</keyword>
<sequence>MAHVHLEVSLLDSPMSDTGHCPMIHYGSDDRRSGGHKTQLASDDEGHSSGRFGVGLIFDSTATVARSRTPLFGAVSEVRGAPHRHRHMRQWDERGLDRRRGCQPDVALVPSFTFGVVVTAGGLDTRRQGHRL</sequence>
<dbReference type="AlphaFoldDB" id="A0A183IGE7"/>
<evidence type="ECO:0000313" key="4">
    <source>
        <dbReference type="WBParaSite" id="SBAD_0000282101-mRNA-1"/>
    </source>
</evidence>
<dbReference type="Proteomes" id="UP000270296">
    <property type="component" value="Unassembled WGS sequence"/>
</dbReference>
<gene>
    <name evidence="2" type="ORF">SBAD_LOCUS2691</name>
</gene>
<evidence type="ECO:0000256" key="1">
    <source>
        <dbReference type="SAM" id="MobiDB-lite"/>
    </source>
</evidence>
<evidence type="ECO:0000313" key="2">
    <source>
        <dbReference type="EMBL" id="VDO98609.1"/>
    </source>
</evidence>
<accession>A0A183IGE7</accession>